<feature type="signal peptide" evidence="2">
    <location>
        <begin position="1"/>
        <end position="17"/>
    </location>
</feature>
<sequence length="114" mass="12171">MYSSFLLALLNLQIILAAEKKETGDDATADSTKTEQQQTVTEGEKLDPSAIIGGRDFVCVKCLDNGVDSSSDATKDCCDCCCENDDPCDGTIKPNPPPCACLDETGNIDPKRGY</sequence>
<reference evidence="3 4" key="1">
    <citation type="journal article" date="2017" name="Environ. Microbiol.">
        <title>Decay of the glycolytic pathway and adaptation to intranuclear parasitism within Enterocytozoonidae microsporidia.</title>
        <authorList>
            <person name="Wiredu Boakye D."/>
            <person name="Jaroenlak P."/>
            <person name="Prachumwat A."/>
            <person name="Williams T.A."/>
            <person name="Bateman K.S."/>
            <person name="Itsathitphaisarn O."/>
            <person name="Sritunyalucksana K."/>
            <person name="Paszkiewicz K.H."/>
            <person name="Moore K.A."/>
            <person name="Stentiford G.D."/>
            <person name="Williams B.A."/>
        </authorList>
    </citation>
    <scope>NUCLEOTIDE SEQUENCE [LARGE SCALE GENOMIC DNA]</scope>
    <source>
        <strain evidence="3 4">GB1</strain>
    </source>
</reference>
<evidence type="ECO:0000313" key="4">
    <source>
        <dbReference type="Proteomes" id="UP000192639"/>
    </source>
</evidence>
<keyword evidence="4" id="KW-1185">Reference proteome</keyword>
<organism evidence="3 4">
    <name type="scientific">Enterospora canceri</name>
    <dbReference type="NCBI Taxonomy" id="1081671"/>
    <lineage>
        <taxon>Eukaryota</taxon>
        <taxon>Fungi</taxon>
        <taxon>Fungi incertae sedis</taxon>
        <taxon>Microsporidia</taxon>
        <taxon>Enterocytozoonidae</taxon>
        <taxon>Enterospora</taxon>
    </lineage>
</organism>
<name>A0A1Y1S732_9MICR</name>
<dbReference type="Proteomes" id="UP000192639">
    <property type="component" value="Unassembled WGS sequence"/>
</dbReference>
<protein>
    <submittedName>
        <fullName evidence="3">Uncharacterized protein</fullName>
    </submittedName>
</protein>
<evidence type="ECO:0000313" key="3">
    <source>
        <dbReference type="EMBL" id="ORD94243.1"/>
    </source>
</evidence>
<comment type="caution">
    <text evidence="3">The sequence shown here is derived from an EMBL/GenBank/DDBJ whole genome shotgun (WGS) entry which is preliminary data.</text>
</comment>
<feature type="chain" id="PRO_5012643640" evidence="2">
    <location>
        <begin position="18"/>
        <end position="114"/>
    </location>
</feature>
<evidence type="ECO:0000256" key="2">
    <source>
        <dbReference type="SAM" id="SignalP"/>
    </source>
</evidence>
<accession>A0A1Y1S732</accession>
<gene>
    <name evidence="3" type="ORF">ECANGB1_2702</name>
</gene>
<evidence type="ECO:0000256" key="1">
    <source>
        <dbReference type="SAM" id="MobiDB-lite"/>
    </source>
</evidence>
<proteinExistence type="predicted"/>
<dbReference type="EMBL" id="LWDP01000028">
    <property type="protein sequence ID" value="ORD94243.1"/>
    <property type="molecule type" value="Genomic_DNA"/>
</dbReference>
<feature type="compositionally biased region" description="Polar residues" evidence="1">
    <location>
        <begin position="29"/>
        <end position="41"/>
    </location>
</feature>
<dbReference type="AlphaFoldDB" id="A0A1Y1S732"/>
<dbReference type="VEuPathDB" id="MicrosporidiaDB:ECANGB1_2702"/>
<feature type="region of interest" description="Disordered" evidence="1">
    <location>
        <begin position="22"/>
        <end position="46"/>
    </location>
</feature>
<keyword evidence="2" id="KW-0732">Signal</keyword>